<keyword evidence="2" id="KW-1185">Reference proteome</keyword>
<name>A0ABR1TH97_9PEZI</name>
<gene>
    <name evidence="1" type="ORF">PG996_014068</name>
</gene>
<proteinExistence type="predicted"/>
<dbReference type="Proteomes" id="UP001446871">
    <property type="component" value="Unassembled WGS sequence"/>
</dbReference>
<organism evidence="1 2">
    <name type="scientific">Apiospora saccharicola</name>
    <dbReference type="NCBI Taxonomy" id="335842"/>
    <lineage>
        <taxon>Eukaryota</taxon>
        <taxon>Fungi</taxon>
        <taxon>Dikarya</taxon>
        <taxon>Ascomycota</taxon>
        <taxon>Pezizomycotina</taxon>
        <taxon>Sordariomycetes</taxon>
        <taxon>Xylariomycetidae</taxon>
        <taxon>Amphisphaeriales</taxon>
        <taxon>Apiosporaceae</taxon>
        <taxon>Apiospora</taxon>
    </lineage>
</organism>
<reference evidence="1 2" key="1">
    <citation type="submission" date="2023-01" db="EMBL/GenBank/DDBJ databases">
        <title>Analysis of 21 Apiospora genomes using comparative genomics revels a genus with tremendous synthesis potential of carbohydrate active enzymes and secondary metabolites.</title>
        <authorList>
            <person name="Sorensen T."/>
        </authorList>
    </citation>
    <scope>NUCLEOTIDE SEQUENCE [LARGE SCALE GENOMIC DNA]</scope>
    <source>
        <strain evidence="1 2">CBS 83171</strain>
    </source>
</reference>
<accession>A0ABR1TH97</accession>
<sequence>MSTVLSVSPVEIDQAADTTTFVKLGGDLLSAILISAECEKKGISVPACVFLRTASVKVILNEITSVAKPITIPLKTTSLVTSPTILEETNHNAASSRKDGTFTVKDLLARTNVDEWTELQLFLLRETAQNRYQNILTLYRNYSDSYQVEGVCKAWEDKIIAEPIFQNLLEDMGNVRSVFQCTLISFYCKGAEED</sequence>
<comment type="caution">
    <text evidence="1">The sequence shown here is derived from an EMBL/GenBank/DDBJ whole genome shotgun (WGS) entry which is preliminary data.</text>
</comment>
<evidence type="ECO:0000313" key="1">
    <source>
        <dbReference type="EMBL" id="KAK8046004.1"/>
    </source>
</evidence>
<dbReference type="EMBL" id="JAQQWM010000009">
    <property type="protein sequence ID" value="KAK8046004.1"/>
    <property type="molecule type" value="Genomic_DNA"/>
</dbReference>
<protein>
    <submittedName>
        <fullName evidence="1">Acetyl-CoA synthetase-like protein</fullName>
    </submittedName>
</protein>
<evidence type="ECO:0000313" key="2">
    <source>
        <dbReference type="Proteomes" id="UP001446871"/>
    </source>
</evidence>